<keyword evidence="7" id="KW-0175">Coiled coil</keyword>
<dbReference type="VEuPathDB" id="FungiDB:FUN_013819"/>
<dbReference type="Proteomes" id="UP000232688">
    <property type="component" value="Unassembled WGS sequence"/>
</dbReference>
<evidence type="ECO:0000256" key="6">
    <source>
        <dbReference type="PROSITE-ProRule" id="PRU00091"/>
    </source>
</evidence>
<dbReference type="InterPro" id="IPR006642">
    <property type="entry name" value="Rad18_UBZ4"/>
</dbReference>
<dbReference type="SMR" id="A0A2I1F2F2"/>
<dbReference type="AlphaFoldDB" id="A0A2I1F2F2"/>
<evidence type="ECO:0000256" key="1">
    <source>
        <dbReference type="ARBA" id="ARBA00022723"/>
    </source>
</evidence>
<keyword evidence="5" id="KW-0234">DNA repair</keyword>
<evidence type="ECO:0000313" key="10">
    <source>
        <dbReference type="EMBL" id="PKC02960.1"/>
    </source>
</evidence>
<dbReference type="InterPro" id="IPR013083">
    <property type="entry name" value="Znf_RING/FYVE/PHD"/>
</dbReference>
<evidence type="ECO:0000256" key="7">
    <source>
        <dbReference type="SAM" id="Coils"/>
    </source>
</evidence>
<dbReference type="Pfam" id="PF11464">
    <property type="entry name" value="Rbsn"/>
    <property type="match status" value="1"/>
</dbReference>
<dbReference type="OrthoDB" id="166134at2759"/>
<reference evidence="13 15" key="3">
    <citation type="submission" date="2017-10" db="EMBL/GenBank/DDBJ databases">
        <title>Extensive intraspecific genome diversity in a model arbuscular mycorrhizal fungus.</title>
        <authorList>
            <person name="Chen E.C.H."/>
            <person name="Morin E."/>
            <person name="Baudet D."/>
            <person name="Noel J."/>
            <person name="Ndikumana S."/>
            <person name="Charron P."/>
            <person name="St-Onge C."/>
            <person name="Giorgi J."/>
            <person name="Grigoriev I.V."/>
            <person name="Roux C."/>
            <person name="Martin F.M."/>
            <person name="Corradi N."/>
        </authorList>
    </citation>
    <scope>NUCLEOTIDE SEQUENCE [LARGE SCALE GENOMIC DNA]</scope>
    <source>
        <strain evidence="11 13">A1</strain>
        <strain evidence="12 15">C2</strain>
    </source>
</reference>
<evidence type="ECO:0000313" key="11">
    <source>
        <dbReference type="EMBL" id="PKC61128.1"/>
    </source>
</evidence>
<evidence type="ECO:0000256" key="2">
    <source>
        <dbReference type="ARBA" id="ARBA00022763"/>
    </source>
</evidence>
<dbReference type="Proteomes" id="UP000233469">
    <property type="component" value="Unassembled WGS sequence"/>
</dbReference>
<dbReference type="EMBL" id="LLXJ01001281">
    <property type="protein sequence ID" value="PKC02960.1"/>
    <property type="molecule type" value="Genomic_DNA"/>
</dbReference>
<accession>A0A2I1F2F2</accession>
<evidence type="ECO:0000313" key="13">
    <source>
        <dbReference type="Proteomes" id="UP000232688"/>
    </source>
</evidence>
<evidence type="ECO:0000313" key="16">
    <source>
        <dbReference type="Proteomes" id="UP000684084"/>
    </source>
</evidence>
<dbReference type="Gene3D" id="3.30.40.10">
    <property type="entry name" value="Zinc/RING finger domain, C3HC4 (zinc finger)"/>
    <property type="match status" value="2"/>
</dbReference>
<dbReference type="SUPFAM" id="SSF140125">
    <property type="entry name" value="Rabenosyn-5 Rab-binding domain-like"/>
    <property type="match status" value="1"/>
</dbReference>
<feature type="coiled-coil region" evidence="7">
    <location>
        <begin position="512"/>
        <end position="568"/>
    </location>
</feature>
<protein>
    <submittedName>
        <fullName evidence="10">FYVE-domain-containing protein</fullName>
    </submittedName>
</protein>
<reference evidence="11 13" key="4">
    <citation type="submission" date="2017-10" db="EMBL/GenBank/DDBJ databases">
        <title>Genome analyses suggest a sexual origin of heterokaryosis in a supposedly ancient asexual fungus.</title>
        <authorList>
            <person name="Corradi N."/>
            <person name="Sedzielewska K."/>
            <person name="Noel J."/>
            <person name="Charron P."/>
            <person name="Farinelli L."/>
            <person name="Marton T."/>
            <person name="Kruger M."/>
            <person name="Pelin A."/>
            <person name="Brachmann A."/>
            <person name="Corradi N."/>
        </authorList>
    </citation>
    <scope>NUCLEOTIDE SEQUENCE [LARGE SCALE GENOMIC DNA]</scope>
    <source>
        <strain evidence="11 13">A1</strain>
    </source>
</reference>
<feature type="domain" description="FYVE-type" evidence="8">
    <location>
        <begin position="139"/>
        <end position="195"/>
    </location>
</feature>
<reference evidence="14 15" key="1">
    <citation type="submission" date="2016-04" db="EMBL/GenBank/DDBJ databases">
        <title>Genome analyses suggest a sexual origin of heterokaryosis in a supposedly ancient asexual fungus.</title>
        <authorList>
            <person name="Ropars J."/>
            <person name="Sedzielewska K."/>
            <person name="Noel J."/>
            <person name="Charron P."/>
            <person name="Farinelli L."/>
            <person name="Marton T."/>
            <person name="Kruger M."/>
            <person name="Pelin A."/>
            <person name="Brachmann A."/>
            <person name="Corradi N."/>
        </authorList>
    </citation>
    <scope>NUCLEOTIDE SEQUENCE [LARGE SCALE GENOMIC DNA]</scope>
    <source>
        <strain evidence="10 14">A5</strain>
        <strain evidence="12 15">C2</strain>
    </source>
</reference>
<gene>
    <name evidence="9" type="ORF">CHRIB12_LOCUS15088</name>
    <name evidence="11" type="ORF">RhiirA1_425194</name>
    <name evidence="10" type="ORF">RhiirA5_363663</name>
    <name evidence="12" type="ORF">RhiirC2_750573</name>
</gene>
<dbReference type="SUPFAM" id="SSF57903">
    <property type="entry name" value="FYVE/PHD zinc finger"/>
    <property type="match status" value="2"/>
</dbReference>
<evidence type="ECO:0000256" key="5">
    <source>
        <dbReference type="ARBA" id="ARBA00023204"/>
    </source>
</evidence>
<evidence type="ECO:0000259" key="8">
    <source>
        <dbReference type="PROSITE" id="PS50178"/>
    </source>
</evidence>
<dbReference type="InterPro" id="IPR036531">
    <property type="entry name" value="Rbsn_Rab-bd_sf"/>
</dbReference>
<dbReference type="InterPro" id="IPR021565">
    <property type="entry name" value="Rbsn_Rab-bd"/>
</dbReference>
<dbReference type="VEuPathDB" id="FungiDB:RhiirFUN_017273"/>
<keyword evidence="2" id="KW-0227">DNA damage</keyword>
<dbReference type="Proteomes" id="UP000232722">
    <property type="component" value="Unassembled WGS sequence"/>
</dbReference>
<dbReference type="GO" id="GO:0008270">
    <property type="term" value="F:zinc ion binding"/>
    <property type="evidence" value="ECO:0007669"/>
    <property type="project" value="UniProtKB-KW"/>
</dbReference>
<evidence type="ECO:0000256" key="3">
    <source>
        <dbReference type="ARBA" id="ARBA00022771"/>
    </source>
</evidence>
<keyword evidence="4" id="KW-0862">Zinc</keyword>
<evidence type="ECO:0000313" key="9">
    <source>
        <dbReference type="EMBL" id="CAB5375969.1"/>
    </source>
</evidence>
<dbReference type="EMBL" id="LLXH01001028">
    <property type="protein sequence ID" value="PKC61128.1"/>
    <property type="molecule type" value="Genomic_DNA"/>
</dbReference>
<feature type="domain" description="FYVE-type" evidence="8">
    <location>
        <begin position="277"/>
        <end position="345"/>
    </location>
</feature>
<dbReference type="InterPro" id="IPR017455">
    <property type="entry name" value="Znf_FYVE-rel"/>
</dbReference>
<dbReference type="PROSITE" id="PS50178">
    <property type="entry name" value="ZF_FYVE"/>
    <property type="match status" value="2"/>
</dbReference>
<dbReference type="EMBL" id="LLXL01000867">
    <property type="protein sequence ID" value="PKK68213.1"/>
    <property type="molecule type" value="Genomic_DNA"/>
</dbReference>
<dbReference type="InterPro" id="IPR011011">
    <property type="entry name" value="Znf_FYVE_PHD"/>
</dbReference>
<dbReference type="VEuPathDB" id="FungiDB:RhiirA1_425194"/>
<dbReference type="EMBL" id="CAGKOT010000035">
    <property type="protein sequence ID" value="CAB5375969.1"/>
    <property type="molecule type" value="Genomic_DNA"/>
</dbReference>
<dbReference type="Proteomes" id="UP000684084">
    <property type="component" value="Unassembled WGS sequence"/>
</dbReference>
<dbReference type="CDD" id="cd15737">
    <property type="entry name" value="FYVE2_Vac1p_like"/>
    <property type="match status" value="1"/>
</dbReference>
<dbReference type="PANTHER" id="PTHR23164:SF30">
    <property type="entry name" value="EARLY ENDOSOME ANTIGEN 1"/>
    <property type="match status" value="1"/>
</dbReference>
<dbReference type="CDD" id="cd15761">
    <property type="entry name" value="FYVE1_Vac1p_like"/>
    <property type="match status" value="1"/>
</dbReference>
<dbReference type="InterPro" id="IPR000306">
    <property type="entry name" value="Znf_FYVE"/>
</dbReference>
<evidence type="ECO:0000313" key="15">
    <source>
        <dbReference type="Proteomes" id="UP000233469"/>
    </source>
</evidence>
<dbReference type="GO" id="GO:0003677">
    <property type="term" value="F:DNA binding"/>
    <property type="evidence" value="ECO:0007669"/>
    <property type="project" value="InterPro"/>
</dbReference>
<dbReference type="GO" id="GO:0006281">
    <property type="term" value="P:DNA repair"/>
    <property type="evidence" value="ECO:0007669"/>
    <property type="project" value="UniProtKB-KW"/>
</dbReference>
<dbReference type="SMART" id="SM00734">
    <property type="entry name" value="ZnF_Rad18"/>
    <property type="match status" value="1"/>
</dbReference>
<keyword evidence="3 6" id="KW-0863">Zinc-finger</keyword>
<keyword evidence="1" id="KW-0479">Metal-binding</keyword>
<dbReference type="SMART" id="SM00064">
    <property type="entry name" value="FYVE"/>
    <property type="match status" value="2"/>
</dbReference>
<evidence type="ECO:0000313" key="12">
    <source>
        <dbReference type="EMBL" id="PKK68213.1"/>
    </source>
</evidence>
<evidence type="ECO:0000256" key="4">
    <source>
        <dbReference type="ARBA" id="ARBA00022833"/>
    </source>
</evidence>
<proteinExistence type="predicted"/>
<organism evidence="9 16">
    <name type="scientific">Rhizophagus irregularis</name>
    <dbReference type="NCBI Taxonomy" id="588596"/>
    <lineage>
        <taxon>Eukaryota</taxon>
        <taxon>Fungi</taxon>
        <taxon>Fungi incertae sedis</taxon>
        <taxon>Mucoromycota</taxon>
        <taxon>Glomeromycotina</taxon>
        <taxon>Glomeromycetes</taxon>
        <taxon>Glomerales</taxon>
        <taxon>Glomeraceae</taxon>
        <taxon>Rhizophagus</taxon>
    </lineage>
</organism>
<reference evidence="10 14" key="2">
    <citation type="submission" date="2017-09" db="EMBL/GenBank/DDBJ databases">
        <title>Extensive intraspecific genome diversity in a model arbuscular mycorrhizal fungus.</title>
        <authorList>
            <person name="Chen E.C."/>
            <person name="Morin E."/>
            <person name="Beaudet D."/>
            <person name="Noel J."/>
            <person name="Ndikumana S."/>
            <person name="Charron P."/>
            <person name="St-Onge C."/>
            <person name="Giorgi J."/>
            <person name="Grigoriev I.V."/>
            <person name="Roux C."/>
            <person name="Martin F.M."/>
            <person name="Corradi N."/>
        </authorList>
    </citation>
    <scope>NUCLEOTIDE SEQUENCE [LARGE SCALE GENOMIC DNA]</scope>
    <source>
        <strain evidence="10 14">A5</strain>
    </source>
</reference>
<reference evidence="9" key="5">
    <citation type="submission" date="2020-05" db="EMBL/GenBank/DDBJ databases">
        <authorList>
            <person name="Rincon C."/>
            <person name="Sanders R I."/>
            <person name="Robbins C."/>
            <person name="Chaturvedi A."/>
        </authorList>
    </citation>
    <scope>NUCLEOTIDE SEQUENCE</scope>
    <source>
        <strain evidence="9">CHB12</strain>
    </source>
</reference>
<dbReference type="PANTHER" id="PTHR23164">
    <property type="entry name" value="EARLY ENDOSOME ANTIGEN 1"/>
    <property type="match status" value="1"/>
</dbReference>
<name>A0A2I1F2F2_9GLOM</name>
<dbReference type="Pfam" id="PF01363">
    <property type="entry name" value="FYVE"/>
    <property type="match status" value="2"/>
</dbReference>
<evidence type="ECO:0000313" key="14">
    <source>
        <dbReference type="Proteomes" id="UP000232722"/>
    </source>
</evidence>
<sequence length="574" mass="65952">MSSISDSNSLSNLTMLSNSLPANNSHRESLIFDDSSSLEQLACPICNEQMVSLLQLNRHLDDEHMDTSIDQKDGIIKWFKNAQSTIMKPLSKTKNNISQLAMNKFNEFDINGLDKQSEFVTKAHWKQDVENIVCSNSACEKSLNIINGKHNCRKCGEFFCEDHCRLSMKLNRQAQHDPVNGYFCRVCDDCFVSREGYLDTEGVTRSCTSIFIKYRTKGIERAHLEGNRLEQRLEKLAKVYITQIKQVNSTQGGLAPPLTAKHRRRVSEQSIVKWQDDASVTNCPLCRTSFGKITNRKHHCRLCGRVICEKCSSKIPLNLNNYSEVADQDSIGEIRACKECRSAVFRRKEYNEEIAKTPPVVMLYQKLTKIRSAIDSTLPKFQDMLIMLKSKEIINQTHADYQLAARSRKELLDNFAQFDAISKRINSLLTYSESERRLQSNIHLAANQYLQQNMLPLSVLPKMFKKDQTQNTNGQQYGYFDDDDDSSEAIPAFAAFANGRPRSLSMSSTKSVKEEEQLRQQLEAFLEQEKRLEEFIQEATRKRKFDDLKTLKTSLDEIKLEIDKKRKELGDLWP</sequence>
<comment type="caution">
    <text evidence="9">The sequence shown here is derived from an EMBL/GenBank/DDBJ whole genome shotgun (WGS) entry which is preliminary data.</text>
</comment>